<evidence type="ECO:0008006" key="3">
    <source>
        <dbReference type="Google" id="ProtNLM"/>
    </source>
</evidence>
<organism evidence="1 2">
    <name type="scientific">Mucuna pruriens</name>
    <name type="common">Velvet bean</name>
    <name type="synonym">Dolichos pruriens</name>
    <dbReference type="NCBI Taxonomy" id="157652"/>
    <lineage>
        <taxon>Eukaryota</taxon>
        <taxon>Viridiplantae</taxon>
        <taxon>Streptophyta</taxon>
        <taxon>Embryophyta</taxon>
        <taxon>Tracheophyta</taxon>
        <taxon>Spermatophyta</taxon>
        <taxon>Magnoliopsida</taxon>
        <taxon>eudicotyledons</taxon>
        <taxon>Gunneridae</taxon>
        <taxon>Pentapetalae</taxon>
        <taxon>rosids</taxon>
        <taxon>fabids</taxon>
        <taxon>Fabales</taxon>
        <taxon>Fabaceae</taxon>
        <taxon>Papilionoideae</taxon>
        <taxon>50 kb inversion clade</taxon>
        <taxon>NPAAA clade</taxon>
        <taxon>indigoferoid/millettioid clade</taxon>
        <taxon>Phaseoleae</taxon>
        <taxon>Mucuna</taxon>
    </lineage>
</organism>
<comment type="caution">
    <text evidence="1">The sequence shown here is derived from an EMBL/GenBank/DDBJ whole genome shotgun (WGS) entry which is preliminary data.</text>
</comment>
<dbReference type="Gene3D" id="3.30.420.10">
    <property type="entry name" value="Ribonuclease H-like superfamily/Ribonuclease H"/>
    <property type="match status" value="1"/>
</dbReference>
<dbReference type="SUPFAM" id="SSF53098">
    <property type="entry name" value="Ribonuclease H-like"/>
    <property type="match status" value="1"/>
</dbReference>
<proteinExistence type="predicted"/>
<protein>
    <recommendedName>
        <fullName evidence="3">Integrase catalytic domain-containing protein</fullName>
    </recommendedName>
</protein>
<reference evidence="1" key="1">
    <citation type="submission" date="2018-05" db="EMBL/GenBank/DDBJ databases">
        <title>Draft genome of Mucuna pruriens seed.</title>
        <authorList>
            <person name="Nnadi N.E."/>
            <person name="Vos R."/>
            <person name="Hasami M.H."/>
            <person name="Devisetty U.K."/>
            <person name="Aguiy J.C."/>
        </authorList>
    </citation>
    <scope>NUCLEOTIDE SEQUENCE [LARGE SCALE GENOMIC DNA]</scope>
    <source>
        <strain evidence="1">JCA_2017</strain>
    </source>
</reference>
<gene>
    <name evidence="1" type="ORF">CR513_03028</name>
</gene>
<dbReference type="Gene3D" id="2.40.70.10">
    <property type="entry name" value="Acid Proteases"/>
    <property type="match status" value="1"/>
</dbReference>
<dbReference type="PANTHER" id="PTHR33067">
    <property type="entry name" value="RNA-DIRECTED DNA POLYMERASE-RELATED"/>
    <property type="match status" value="1"/>
</dbReference>
<accession>A0A371IAZ3</accession>
<dbReference type="PANTHER" id="PTHR33067:SF9">
    <property type="entry name" value="RNA-DIRECTED DNA POLYMERASE"/>
    <property type="match status" value="1"/>
</dbReference>
<dbReference type="Proteomes" id="UP000257109">
    <property type="component" value="Unassembled WGS sequence"/>
</dbReference>
<dbReference type="EMBL" id="QJKJ01000511">
    <property type="protein sequence ID" value="RDY12208.1"/>
    <property type="molecule type" value="Genomic_DNA"/>
</dbReference>
<keyword evidence="2" id="KW-1185">Reference proteome</keyword>
<dbReference type="InterPro" id="IPR021109">
    <property type="entry name" value="Peptidase_aspartic_dom_sf"/>
</dbReference>
<evidence type="ECO:0000313" key="1">
    <source>
        <dbReference type="EMBL" id="RDY12208.1"/>
    </source>
</evidence>
<name>A0A371IAZ3_MUCPR</name>
<dbReference type="InterPro" id="IPR012337">
    <property type="entry name" value="RNaseH-like_sf"/>
</dbReference>
<dbReference type="InterPro" id="IPR036397">
    <property type="entry name" value="RNaseH_sf"/>
</dbReference>
<evidence type="ECO:0000313" key="2">
    <source>
        <dbReference type="Proteomes" id="UP000257109"/>
    </source>
</evidence>
<dbReference type="AlphaFoldDB" id="A0A371IAZ3"/>
<dbReference type="GO" id="GO:0003676">
    <property type="term" value="F:nucleic acid binding"/>
    <property type="evidence" value="ECO:0007669"/>
    <property type="project" value="InterPro"/>
</dbReference>
<sequence>MQSAMPAKCRDPGIFSVPCTIDDCTFADAMLDLGALINFMPSSMYKSLNFGDLEPMGIIIQLAYRSIAHSLADFYVLDMEDEPSGKGSILILNRLFLMTTLTKIDVHAGIISMEFGDNKVQFNIFEVMKHSVKDHSLFGIDIIEELVEDYILVEISNSVETTHVLDTSDSMTDGFDSVNMIDMLDFSNSVDDFSDLANMIDLSPLYLGPRDPIGTTVLSLGIWSQPLWIPSNSPESIDCGFYWHTIFQDAHHFVTSYEQCQRIRVATIEDMRCPSNPFFSTKSLMSGVLTSWSISYLLRFGVPKALINDQGSHFCNRTMSTLLEKYGVVHRERLELIIRRRSLGSQDSIPNPVRNVSLSDSLEQFISPLG</sequence>
<feature type="non-terminal residue" evidence="1">
    <location>
        <position position="1"/>
    </location>
</feature>